<dbReference type="Gene3D" id="3.40.50.300">
    <property type="entry name" value="P-loop containing nucleotide triphosphate hydrolases"/>
    <property type="match status" value="2"/>
</dbReference>
<dbReference type="Gene3D" id="1.20.1560.10">
    <property type="entry name" value="ABC transporter type 1, transmembrane domain"/>
    <property type="match status" value="2"/>
</dbReference>
<evidence type="ECO:0000256" key="5">
    <source>
        <dbReference type="ARBA" id="ARBA00022692"/>
    </source>
</evidence>
<dbReference type="Pfam" id="PF00005">
    <property type="entry name" value="ABC_tran"/>
    <property type="match status" value="3"/>
</dbReference>
<feature type="transmembrane region" description="Helical" evidence="14">
    <location>
        <begin position="1269"/>
        <end position="1290"/>
    </location>
</feature>
<evidence type="ECO:0000313" key="17">
    <source>
        <dbReference type="EMBL" id="GBF90620.1"/>
    </source>
</evidence>
<proteinExistence type="inferred from homology"/>
<dbReference type="InterPro" id="IPR011527">
    <property type="entry name" value="ABC1_TM_dom"/>
</dbReference>
<evidence type="ECO:0000256" key="2">
    <source>
        <dbReference type="ARBA" id="ARBA00009726"/>
    </source>
</evidence>
<keyword evidence="6" id="KW-0677">Repeat</keyword>
<feature type="compositionally biased region" description="Polar residues" evidence="13">
    <location>
        <begin position="1400"/>
        <end position="1411"/>
    </location>
</feature>
<evidence type="ECO:0000256" key="6">
    <source>
        <dbReference type="ARBA" id="ARBA00022737"/>
    </source>
</evidence>
<feature type="transmembrane region" description="Helical" evidence="14">
    <location>
        <begin position="279"/>
        <end position="297"/>
    </location>
</feature>
<dbReference type="GO" id="GO:0016020">
    <property type="term" value="C:membrane"/>
    <property type="evidence" value="ECO:0007669"/>
    <property type="project" value="UniProtKB-SubCell"/>
</dbReference>
<evidence type="ECO:0000256" key="9">
    <source>
        <dbReference type="ARBA" id="ARBA00022967"/>
    </source>
</evidence>
<feature type="region of interest" description="Disordered" evidence="13">
    <location>
        <begin position="1609"/>
        <end position="1649"/>
    </location>
</feature>
<comment type="subcellular location">
    <subcellularLocation>
        <location evidence="1">Membrane</location>
    </subcellularLocation>
</comment>
<feature type="region of interest" description="Disordered" evidence="13">
    <location>
        <begin position="1344"/>
        <end position="1417"/>
    </location>
</feature>
<evidence type="ECO:0000256" key="12">
    <source>
        <dbReference type="ARBA" id="ARBA00034018"/>
    </source>
</evidence>
<feature type="compositionally biased region" description="Pro residues" evidence="13">
    <location>
        <begin position="1"/>
        <end position="12"/>
    </location>
</feature>
<feature type="compositionally biased region" description="Gly residues" evidence="13">
    <location>
        <begin position="487"/>
        <end position="496"/>
    </location>
</feature>
<keyword evidence="11 14" id="KW-0472">Membrane</keyword>
<dbReference type="InterPro" id="IPR003439">
    <property type="entry name" value="ABC_transporter-like_ATP-bd"/>
</dbReference>
<dbReference type="OrthoDB" id="6500128at2759"/>
<dbReference type="InterPro" id="IPR017871">
    <property type="entry name" value="ABC_transporter-like_CS"/>
</dbReference>
<keyword evidence="5 14" id="KW-0812">Transmembrane</keyword>
<dbReference type="SUPFAM" id="SSF90123">
    <property type="entry name" value="ABC transporter transmembrane region"/>
    <property type="match status" value="2"/>
</dbReference>
<feature type="transmembrane region" description="Helical" evidence="14">
    <location>
        <begin position="204"/>
        <end position="226"/>
    </location>
</feature>
<evidence type="ECO:0000256" key="4">
    <source>
        <dbReference type="ARBA" id="ARBA00022448"/>
    </source>
</evidence>
<feature type="region of interest" description="Disordered" evidence="13">
    <location>
        <begin position="469"/>
        <end position="501"/>
    </location>
</feature>
<dbReference type="SUPFAM" id="SSF52540">
    <property type="entry name" value="P-loop containing nucleoside triphosphate hydrolases"/>
    <property type="match status" value="2"/>
</dbReference>
<feature type="transmembrane region" description="Helical" evidence="14">
    <location>
        <begin position="1167"/>
        <end position="1188"/>
    </location>
</feature>
<keyword evidence="9" id="KW-1278">Translocase</keyword>
<dbReference type="FunFam" id="1.20.1560.10:FF:000037">
    <property type="entry name" value="ATP-binding cassette subfamily C member 10"/>
    <property type="match status" value="1"/>
</dbReference>
<name>A0A2V0NYF4_9CHLO</name>
<keyword evidence="7" id="KW-0547">Nucleotide-binding</keyword>
<feature type="region of interest" description="Disordered" evidence="13">
    <location>
        <begin position="906"/>
        <end position="956"/>
    </location>
</feature>
<dbReference type="PANTHER" id="PTHR24223">
    <property type="entry name" value="ATP-BINDING CASSETTE SUB-FAMILY C"/>
    <property type="match status" value="1"/>
</dbReference>
<dbReference type="SMART" id="SM00382">
    <property type="entry name" value="AAA"/>
    <property type="match status" value="2"/>
</dbReference>
<dbReference type="Proteomes" id="UP000247498">
    <property type="component" value="Unassembled WGS sequence"/>
</dbReference>
<dbReference type="CDD" id="cd03250">
    <property type="entry name" value="ABCC_MRP_domain1"/>
    <property type="match status" value="1"/>
</dbReference>
<keyword evidence="8" id="KW-0067">ATP-binding</keyword>
<evidence type="ECO:0000259" key="15">
    <source>
        <dbReference type="PROSITE" id="PS50893"/>
    </source>
</evidence>
<dbReference type="InterPro" id="IPR003593">
    <property type="entry name" value="AAA+_ATPase"/>
</dbReference>
<reference evidence="17 18" key="1">
    <citation type="journal article" date="2018" name="Sci. Rep.">
        <title>Raphidocelis subcapitata (=Pseudokirchneriella subcapitata) provides an insight into genome evolution and environmental adaptations in the Sphaeropleales.</title>
        <authorList>
            <person name="Suzuki S."/>
            <person name="Yamaguchi H."/>
            <person name="Nakajima N."/>
            <person name="Kawachi M."/>
        </authorList>
    </citation>
    <scope>NUCLEOTIDE SEQUENCE [LARGE SCALE GENOMIC DNA]</scope>
    <source>
        <strain evidence="17 18">NIES-35</strain>
    </source>
</reference>
<dbReference type="PROSITE" id="PS00211">
    <property type="entry name" value="ABC_TRANSPORTER_1"/>
    <property type="match status" value="1"/>
</dbReference>
<dbReference type="PROSITE" id="PS50929">
    <property type="entry name" value="ABC_TM1F"/>
    <property type="match status" value="2"/>
</dbReference>
<feature type="region of interest" description="Disordered" evidence="13">
    <location>
        <begin position="76"/>
        <end position="96"/>
    </location>
</feature>
<protein>
    <recommendedName>
        <fullName evidence="3">ABC-type xenobiotic transporter</fullName>
        <ecNumber evidence="3">7.6.2.2</ecNumber>
    </recommendedName>
</protein>
<evidence type="ECO:0000256" key="10">
    <source>
        <dbReference type="ARBA" id="ARBA00022989"/>
    </source>
</evidence>
<evidence type="ECO:0000256" key="13">
    <source>
        <dbReference type="SAM" id="MobiDB-lite"/>
    </source>
</evidence>
<keyword evidence="10 14" id="KW-1133">Transmembrane helix</keyword>
<dbReference type="InParanoid" id="A0A2V0NYF4"/>
<evidence type="ECO:0000256" key="14">
    <source>
        <dbReference type="SAM" id="Phobius"/>
    </source>
</evidence>
<feature type="region of interest" description="Disordered" evidence="13">
    <location>
        <begin position="1"/>
        <end position="21"/>
    </location>
</feature>
<accession>A0A2V0NYF4</accession>
<keyword evidence="4" id="KW-0813">Transport</keyword>
<sequence length="1780" mass="185175">MAPGGPAPPRDAPAPAAAGPRRRRGALWFGWVSPLTATGVARQLQDSDLPAPPPGAAPGECADALWQEWLKELRRAAPPRPDPAGPSPYAAAPARPPRPPSLLAAMARAYGRAYLPLTGLRLVNDLLMLLMPLLLKLLVEHVDGSRGGGGSPAVNGGSPAVNGGFGGPAAVGGWAGAGSISSAWPAHVLPPAARRVIDGPNGGFVFAALLGLAAGVKALLGAHYEYRINVVANRLRAGLMACLYNQSLLARAADASGCADAATLMGVDAGRALGLMPSFMELWSLPLQLAVAMWLLYTQVRFAFVAGVALCLAMLPINRLLAGRIQKASIQMMAHKDERVSLMAELLHGVRVVKALSWEPAFVSRLGRARRLELRQLAVRKYLDAMCVYFWAATQLLFSVLTFGLMALLGIELRPSVVFTSLALFNMLIAPLNSIPWVINGIVEAFVSIRRLRAFLSLPQHAAAWAAAPLSSRSPRPPPAAVAGRPGPAGGGGGAAGAAPLSPGEAAARQRVAEAEKRELRAEGAVAILENATFAWRETQRAVLHDVTCSVPAGRLTVVVGEVGAGKSSVLAALLGELRLSRGRAAVDAAELFGPGGVGYVGQAPWVVGGTVRDNVLMGEPYDPEWLQQVLHAAALDTDLAALPAGDLTRVGDRGSTLSGGQRQRLALARVLYRRCGVYLLDDVLSAVDAHCAQWLIRHALLGGLVTRRPGGGGGGEGDPTVVMVTKHPALIQAAEQVLALERGRLAFCGDPTDYARWKGERTPPLTSTAGRLAALGLPTEGGSSIVTDTPFALPCTLPDAPETPPAPNAALDAAVAAISASAEGAASEDLDPRELRRSLEDGEAVWQPHASETPQLESISEADGDEEVGASFASSLPEGLAARGRSAAAATAAAAAAAAAAGGDPSEAAAAGAGEEGPDADDEADGEAAGAEGTAGSAAAAGGAEGPADQEEQEERVVGAVRWPVYESYLQAVGWPMVAAVLISLALMQATKNGTDVFVAHWIARARTNDAAAGPGLAARGWGPDGPAPQPWLGLAARPAAPGRARQLGEELQSWRQQLWQQEPSHPVWHPSAARPFFAAAFPPLDPWARGFLFGLLVFAGANTLFTLARAFTFAVAGMAAARRTHDGLLRAVLLAPVAFFDRHAVGRILNRFSSDVSTVDDTLPFMSNILLANAASLAGLVAVLTYTEPRLLAALLPLGLLYKHLQGYYRATSRELRRLEAVARSPIYGALGDATHGANFIRLVGPYQRATLAAAAASAWLSLRLQLLAACLVAAVSTLAAAAAAAAARGGAAPSPLQASLVGLALAYCLPMVGVLNSLLTSMAETEQEMVSVERIRQYFGTPSEAATESEAREMLEGPPRPSRRAAAAGGGGGAEARRRSGGRGRGRAQTGKGPSYLRQQMQQRRQTAGSGGDVEAPLLAPLLEQQQQSATVAPGDASQIAAASGAPAIVFSGVWLRYRPSDRPALRGLSFEVPQGCRLGICGRTGAGKSSVIAALLRLTPIIAGRISVLGNDAASLPLPALRRRFAVVPQAPLLFSGSLRDNLDPLGAYSEDDEELAMALEAVQMWEPLCRLALHRGHLGSAGYLASRRVGGILGRRLESRAAHAFGADGAGPRAASPDGEGGAGRGAGRRRDGSPPLPISPQQQLRLPERPIALVMRMPIGGAGGPQLSTGQQQLLCLARALLRRAHLVLLDECTSSVDPATAALMVAVLERELSGRTATVLQIAHDLRAISGYDRVLLMDRGRVVEEGDPRELAATRGSRFAQLLARAVRSGGA</sequence>
<dbReference type="EMBL" id="BDRX01000018">
    <property type="protein sequence ID" value="GBF90620.1"/>
    <property type="molecule type" value="Genomic_DNA"/>
</dbReference>
<dbReference type="InterPro" id="IPR027417">
    <property type="entry name" value="P-loop_NTPase"/>
</dbReference>
<feature type="domain" description="ABC transporter" evidence="15">
    <location>
        <begin position="1452"/>
        <end position="1772"/>
    </location>
</feature>
<dbReference type="GO" id="GO:0005524">
    <property type="term" value="F:ATP binding"/>
    <property type="evidence" value="ECO:0007669"/>
    <property type="project" value="UniProtKB-KW"/>
</dbReference>
<feature type="region of interest" description="Disordered" evidence="13">
    <location>
        <begin position="842"/>
        <end position="867"/>
    </location>
</feature>
<feature type="compositionally biased region" description="Low complexity" evidence="13">
    <location>
        <begin position="928"/>
        <end position="943"/>
    </location>
</feature>
<dbReference type="PROSITE" id="PS50893">
    <property type="entry name" value="ABC_TRANSPORTER_2"/>
    <property type="match status" value="2"/>
</dbReference>
<evidence type="ECO:0000313" key="18">
    <source>
        <dbReference type="Proteomes" id="UP000247498"/>
    </source>
</evidence>
<feature type="domain" description="ABC transporter" evidence="15">
    <location>
        <begin position="527"/>
        <end position="768"/>
    </location>
</feature>
<feature type="transmembrane region" description="Helical" evidence="14">
    <location>
        <begin position="1093"/>
        <end position="1118"/>
    </location>
</feature>
<dbReference type="InterPro" id="IPR050173">
    <property type="entry name" value="ABC_transporter_C-like"/>
</dbReference>
<dbReference type="GO" id="GO:0008559">
    <property type="term" value="F:ABC-type xenobiotic transporter activity"/>
    <property type="evidence" value="ECO:0007669"/>
    <property type="project" value="UniProtKB-EC"/>
</dbReference>
<organism evidence="17 18">
    <name type="scientific">Raphidocelis subcapitata</name>
    <dbReference type="NCBI Taxonomy" id="307507"/>
    <lineage>
        <taxon>Eukaryota</taxon>
        <taxon>Viridiplantae</taxon>
        <taxon>Chlorophyta</taxon>
        <taxon>core chlorophytes</taxon>
        <taxon>Chlorophyceae</taxon>
        <taxon>CS clade</taxon>
        <taxon>Sphaeropleales</taxon>
        <taxon>Selenastraceae</taxon>
        <taxon>Raphidocelis</taxon>
    </lineage>
</organism>
<feature type="transmembrane region" description="Helical" evidence="14">
    <location>
        <begin position="303"/>
        <end position="322"/>
    </location>
</feature>
<dbReference type="InterPro" id="IPR036640">
    <property type="entry name" value="ABC1_TM_sf"/>
</dbReference>
<comment type="similarity">
    <text evidence="2">Belongs to the ABC transporter superfamily. ABCC family. Conjugate transporter (TC 3.A.1.208) subfamily.</text>
</comment>
<evidence type="ECO:0000256" key="7">
    <source>
        <dbReference type="ARBA" id="ARBA00022741"/>
    </source>
</evidence>
<dbReference type="Pfam" id="PF00664">
    <property type="entry name" value="ABC_membrane"/>
    <property type="match status" value="2"/>
</dbReference>
<evidence type="ECO:0000259" key="16">
    <source>
        <dbReference type="PROSITE" id="PS50929"/>
    </source>
</evidence>
<feature type="domain" description="ABC transmembrane type-1" evidence="16">
    <location>
        <begin position="1093"/>
        <end position="1330"/>
    </location>
</feature>
<evidence type="ECO:0000256" key="11">
    <source>
        <dbReference type="ARBA" id="ARBA00023136"/>
    </source>
</evidence>
<dbReference type="CDD" id="cd18598">
    <property type="entry name" value="ABC_6TM_MRP7_D1_like"/>
    <property type="match status" value="1"/>
</dbReference>
<evidence type="ECO:0000256" key="8">
    <source>
        <dbReference type="ARBA" id="ARBA00022840"/>
    </source>
</evidence>
<feature type="transmembrane region" description="Helical" evidence="14">
    <location>
        <begin position="1302"/>
        <end position="1322"/>
    </location>
</feature>
<gene>
    <name evidence="17" type="ORF">Rsub_03192</name>
</gene>
<dbReference type="EC" id="7.6.2.2" evidence="3"/>
<evidence type="ECO:0000256" key="1">
    <source>
        <dbReference type="ARBA" id="ARBA00004370"/>
    </source>
</evidence>
<feature type="transmembrane region" description="Helical" evidence="14">
    <location>
        <begin position="388"/>
        <end position="411"/>
    </location>
</feature>
<evidence type="ECO:0000256" key="3">
    <source>
        <dbReference type="ARBA" id="ARBA00012191"/>
    </source>
</evidence>
<dbReference type="PANTHER" id="PTHR24223:SF330">
    <property type="entry name" value="ATP-BINDING CASSETTE SUB-FAMILY C MEMBER 10"/>
    <property type="match status" value="1"/>
</dbReference>
<comment type="caution">
    <text evidence="17">The sequence shown here is derived from an EMBL/GenBank/DDBJ whole genome shotgun (WGS) entry which is preliminary data.</text>
</comment>
<dbReference type="GO" id="GO:0016887">
    <property type="term" value="F:ATP hydrolysis activity"/>
    <property type="evidence" value="ECO:0007669"/>
    <property type="project" value="InterPro"/>
</dbReference>
<comment type="catalytic activity">
    <reaction evidence="12">
        <text>ATP + H2O + xenobioticSide 1 = ADP + phosphate + xenobioticSide 2.</text>
        <dbReference type="EC" id="7.6.2.2"/>
    </reaction>
</comment>
<feature type="compositionally biased region" description="Acidic residues" evidence="13">
    <location>
        <begin position="917"/>
        <end position="927"/>
    </location>
</feature>
<dbReference type="STRING" id="307507.A0A2V0NYF4"/>
<feature type="domain" description="ABC transmembrane type-1" evidence="16">
    <location>
        <begin position="122"/>
        <end position="444"/>
    </location>
</feature>
<keyword evidence="18" id="KW-1185">Reference proteome</keyword>